<dbReference type="Proteomes" id="UP000239549">
    <property type="component" value="Unassembled WGS sequence"/>
</dbReference>
<gene>
    <name evidence="3" type="ORF">DCCM_4492</name>
</gene>
<comment type="caution">
    <text evidence="3">The sequence shown here is derived from an EMBL/GenBank/DDBJ whole genome shotgun (WGS) entry which is preliminary data.</text>
</comment>
<name>A0A2L2XG88_9FIRM</name>
<dbReference type="InterPro" id="IPR019896">
    <property type="entry name" value="Polysacch_pyruvyl_Trfase_CsaB"/>
</dbReference>
<protein>
    <submittedName>
        <fullName evidence="3">Polysaccharide pyruvyl transferase</fullName>
    </submittedName>
</protein>
<accession>A0A2L2XG88</accession>
<dbReference type="Gene3D" id="3.40.50.2000">
    <property type="entry name" value="Glycogen Phosphorylase B"/>
    <property type="match status" value="1"/>
</dbReference>
<dbReference type="Pfam" id="PF04230">
    <property type="entry name" value="PS_pyruv_trans"/>
    <property type="match status" value="1"/>
</dbReference>
<keyword evidence="3" id="KW-0808">Transferase</keyword>
<dbReference type="RefSeq" id="WP_104373443.1">
    <property type="nucleotide sequence ID" value="NZ_BFAV01000159.1"/>
</dbReference>
<evidence type="ECO:0000313" key="4">
    <source>
        <dbReference type="Proteomes" id="UP000239549"/>
    </source>
</evidence>
<keyword evidence="1" id="KW-1133">Transmembrane helix</keyword>
<reference evidence="4" key="1">
    <citation type="submission" date="2018-02" db="EMBL/GenBank/DDBJ databases">
        <title>Genome sequence of Desulfocucumis palustris strain NAW-5.</title>
        <authorList>
            <person name="Watanabe M."/>
            <person name="Kojima H."/>
            <person name="Fukui M."/>
        </authorList>
    </citation>
    <scope>NUCLEOTIDE SEQUENCE [LARGE SCALE GENOMIC DNA]</scope>
    <source>
        <strain evidence="4">NAW-5</strain>
    </source>
</reference>
<dbReference type="EMBL" id="BFAV01000159">
    <property type="protein sequence ID" value="GBF35369.1"/>
    <property type="molecule type" value="Genomic_DNA"/>
</dbReference>
<evidence type="ECO:0000313" key="3">
    <source>
        <dbReference type="EMBL" id="GBF35369.1"/>
    </source>
</evidence>
<sequence length="365" mass="40347">MPKVVISGYIGFKNNGDEAMLYAILKVLGRRIPGLEPVVLSRDPQETGRFFGVRAVPRHDLVRICRELSRADLLISGSGGLLQDVTGPNSILYYLGVVILARLLGKPVFFYGQGIGPVETILGKSLMRLVVNRVSAITVRDSESGDELKSLGVSRPPVYVAADPALGLDVDDVDPALGGGILAELGVAPDKPLLGVSVRPWKNLQEYKRVVARVCDRLSEEGWRIILLPMHYPGDMEVSRQISAMMKNSPVMVEREINFKEMLSLMMRVKAIIGMRLHFLIFGALLNIPMVGISYDPKVDRFLNLARMPSGGDISSLNFDQLLTRVHHVLEHHDELRERLAGRVSVLRKEALKSADLVADMLKKV</sequence>
<dbReference type="PANTHER" id="PTHR36836:SF1">
    <property type="entry name" value="COLANIC ACID BIOSYNTHESIS PROTEIN WCAK"/>
    <property type="match status" value="1"/>
</dbReference>
<feature type="transmembrane region" description="Helical" evidence="1">
    <location>
        <begin position="277"/>
        <end position="295"/>
    </location>
</feature>
<keyword evidence="4" id="KW-1185">Reference proteome</keyword>
<evidence type="ECO:0000259" key="2">
    <source>
        <dbReference type="Pfam" id="PF04230"/>
    </source>
</evidence>
<dbReference type="PANTHER" id="PTHR36836">
    <property type="entry name" value="COLANIC ACID BIOSYNTHESIS PROTEIN WCAK"/>
    <property type="match status" value="1"/>
</dbReference>
<proteinExistence type="predicted"/>
<dbReference type="InterPro" id="IPR007345">
    <property type="entry name" value="Polysacch_pyruvyl_Trfase"/>
</dbReference>
<dbReference type="SUPFAM" id="SSF53756">
    <property type="entry name" value="UDP-Glycosyltransferase/glycogen phosphorylase"/>
    <property type="match status" value="1"/>
</dbReference>
<dbReference type="NCBIfam" id="TIGR03609">
    <property type="entry name" value="S_layer_CsaB"/>
    <property type="match status" value="1"/>
</dbReference>
<dbReference type="GO" id="GO:0016740">
    <property type="term" value="F:transferase activity"/>
    <property type="evidence" value="ECO:0007669"/>
    <property type="project" value="UniProtKB-KW"/>
</dbReference>
<keyword evidence="1" id="KW-0812">Transmembrane</keyword>
<organism evidence="3 4">
    <name type="scientific">Desulfocucumis palustris</name>
    <dbReference type="NCBI Taxonomy" id="1898651"/>
    <lineage>
        <taxon>Bacteria</taxon>
        <taxon>Bacillati</taxon>
        <taxon>Bacillota</taxon>
        <taxon>Clostridia</taxon>
        <taxon>Eubacteriales</taxon>
        <taxon>Desulfocucumaceae</taxon>
        <taxon>Desulfocucumis</taxon>
    </lineage>
</organism>
<feature type="domain" description="Polysaccharide pyruvyl transferase" evidence="2">
    <location>
        <begin position="16"/>
        <end position="297"/>
    </location>
</feature>
<dbReference type="OrthoDB" id="3199616at2"/>
<evidence type="ECO:0000256" key="1">
    <source>
        <dbReference type="SAM" id="Phobius"/>
    </source>
</evidence>
<keyword evidence="1" id="KW-0472">Membrane</keyword>
<dbReference type="AlphaFoldDB" id="A0A2L2XG88"/>